<keyword evidence="4 6" id="KW-0472">Membrane</keyword>
<dbReference type="Proteomes" id="UP001595872">
    <property type="component" value="Unassembled WGS sequence"/>
</dbReference>
<accession>A0ABV9TR03</accession>
<gene>
    <name evidence="7" type="ORF">ACFPCY_04300</name>
</gene>
<feature type="compositionally biased region" description="Low complexity" evidence="5">
    <location>
        <begin position="16"/>
        <end position="41"/>
    </location>
</feature>
<evidence type="ECO:0000256" key="1">
    <source>
        <dbReference type="ARBA" id="ARBA00004141"/>
    </source>
</evidence>
<comment type="caution">
    <text evidence="7">The sequence shown here is derived from an EMBL/GenBank/DDBJ whole genome shotgun (WGS) entry which is preliminary data.</text>
</comment>
<dbReference type="Pfam" id="PF09685">
    <property type="entry name" value="MamF_MmsF"/>
    <property type="match status" value="1"/>
</dbReference>
<reference evidence="8" key="1">
    <citation type="journal article" date="2019" name="Int. J. Syst. Evol. Microbiol.">
        <title>The Global Catalogue of Microorganisms (GCM) 10K type strain sequencing project: providing services to taxonomists for standard genome sequencing and annotation.</title>
        <authorList>
            <consortium name="The Broad Institute Genomics Platform"/>
            <consortium name="The Broad Institute Genome Sequencing Center for Infectious Disease"/>
            <person name="Wu L."/>
            <person name="Ma J."/>
        </authorList>
    </citation>
    <scope>NUCLEOTIDE SEQUENCE [LARGE SCALE GENOMIC DNA]</scope>
    <source>
        <strain evidence="8">KLKA75</strain>
    </source>
</reference>
<evidence type="ECO:0000256" key="5">
    <source>
        <dbReference type="SAM" id="MobiDB-lite"/>
    </source>
</evidence>
<feature type="transmembrane region" description="Helical" evidence="6">
    <location>
        <begin position="110"/>
        <end position="131"/>
    </location>
</feature>
<dbReference type="EMBL" id="JBHSIT010000001">
    <property type="protein sequence ID" value="MFC4906530.1"/>
    <property type="molecule type" value="Genomic_DNA"/>
</dbReference>
<sequence>MAYGPPPQQPGPWQQPRPAQQWQQGGRDWQQPSPQSWQQPPGGQGHQPPGGPGYQQPPNPGYQQPAGQGWQQPPAGSGQGGWQGAPPAAPPASAPEPAHYGDVSYDEMTWALMAYIGQFLVTVIAPAVVYLGRARHPFVRRHAAQGLNMGIAAVAVWAVGGLISLALPAILWLLVLFSAVVMVFLVYAARAANRGEFRKVPPFIAWPLIK</sequence>
<protein>
    <submittedName>
        <fullName evidence="7">DUF4870 domain-containing protein</fullName>
    </submittedName>
</protein>
<evidence type="ECO:0000256" key="3">
    <source>
        <dbReference type="ARBA" id="ARBA00022989"/>
    </source>
</evidence>
<keyword evidence="8" id="KW-1185">Reference proteome</keyword>
<evidence type="ECO:0000313" key="7">
    <source>
        <dbReference type="EMBL" id="MFC4906530.1"/>
    </source>
</evidence>
<feature type="compositionally biased region" description="Pro residues" evidence="5">
    <location>
        <begin position="49"/>
        <end position="60"/>
    </location>
</feature>
<feature type="transmembrane region" description="Helical" evidence="6">
    <location>
        <begin position="143"/>
        <end position="163"/>
    </location>
</feature>
<evidence type="ECO:0000256" key="2">
    <source>
        <dbReference type="ARBA" id="ARBA00022692"/>
    </source>
</evidence>
<feature type="compositionally biased region" description="Pro residues" evidence="5">
    <location>
        <begin position="1"/>
        <end position="15"/>
    </location>
</feature>
<organism evidence="7 8">
    <name type="scientific">Actinomadura gamaensis</name>
    <dbReference type="NCBI Taxonomy" id="1763541"/>
    <lineage>
        <taxon>Bacteria</taxon>
        <taxon>Bacillati</taxon>
        <taxon>Actinomycetota</taxon>
        <taxon>Actinomycetes</taxon>
        <taxon>Streptosporangiales</taxon>
        <taxon>Thermomonosporaceae</taxon>
        <taxon>Actinomadura</taxon>
    </lineage>
</organism>
<keyword evidence="3 6" id="KW-1133">Transmembrane helix</keyword>
<evidence type="ECO:0000313" key="8">
    <source>
        <dbReference type="Proteomes" id="UP001595872"/>
    </source>
</evidence>
<feature type="compositionally biased region" description="Low complexity" evidence="5">
    <location>
        <begin position="61"/>
        <end position="76"/>
    </location>
</feature>
<keyword evidence="2 6" id="KW-0812">Transmembrane</keyword>
<name>A0ABV9TR03_9ACTN</name>
<dbReference type="InterPro" id="IPR019109">
    <property type="entry name" value="MamF_MmsF"/>
</dbReference>
<evidence type="ECO:0000256" key="6">
    <source>
        <dbReference type="SAM" id="Phobius"/>
    </source>
</evidence>
<comment type="subcellular location">
    <subcellularLocation>
        <location evidence="1">Membrane</location>
        <topology evidence="1">Multi-pass membrane protein</topology>
    </subcellularLocation>
</comment>
<proteinExistence type="predicted"/>
<dbReference type="RefSeq" id="WP_378252224.1">
    <property type="nucleotide sequence ID" value="NZ_JBHSIT010000001.1"/>
</dbReference>
<evidence type="ECO:0000256" key="4">
    <source>
        <dbReference type="ARBA" id="ARBA00023136"/>
    </source>
</evidence>
<feature type="transmembrane region" description="Helical" evidence="6">
    <location>
        <begin position="169"/>
        <end position="189"/>
    </location>
</feature>
<feature type="region of interest" description="Disordered" evidence="5">
    <location>
        <begin position="1"/>
        <end position="98"/>
    </location>
</feature>